<dbReference type="InterPro" id="IPR050272">
    <property type="entry name" value="Isochorismatase-like_hydrls"/>
</dbReference>
<dbReference type="Gene3D" id="3.40.50.850">
    <property type="entry name" value="Isochorismatase-like"/>
    <property type="match status" value="1"/>
</dbReference>
<dbReference type="AlphaFoldDB" id="A0A5K8A0W5"/>
<dbReference type="PANTHER" id="PTHR43540">
    <property type="entry name" value="PEROXYUREIDOACRYLATE/UREIDOACRYLATE AMIDOHYDROLASE-RELATED"/>
    <property type="match status" value="1"/>
</dbReference>
<dbReference type="Pfam" id="PF00857">
    <property type="entry name" value="Isochorismatase"/>
    <property type="match status" value="1"/>
</dbReference>
<dbReference type="KEGG" id="dov:DSCO28_67750"/>
<accession>A0A5K8A0W5</accession>
<protein>
    <submittedName>
        <fullName evidence="3">Isochorismatase</fullName>
    </submittedName>
</protein>
<evidence type="ECO:0000313" key="4">
    <source>
        <dbReference type="Proteomes" id="UP000425960"/>
    </source>
</evidence>
<sequence>MGKKEMREKPALLIIDMVKDTFDDAHPLPITPFGRQIIEPINGLIRGFRKQAWPIVFSTDAFHRDDFIFKGRMKPHSLAGTQGAEVIDELDRQPEDLWLPKPRFSAFFGTTLDEWLKARGVTLCAVAGLATNFCVLTTVMDALCHDFKAVFLEDCTATWSEEVHQQVLNNYRRNPLDPLLRVLSAQQLVDTLGMD</sequence>
<proteinExistence type="predicted"/>
<dbReference type="InterPro" id="IPR000868">
    <property type="entry name" value="Isochorismatase-like_dom"/>
</dbReference>
<reference evidence="3 4" key="1">
    <citation type="submission" date="2019-11" db="EMBL/GenBank/DDBJ databases">
        <title>Comparative genomics of hydrocarbon-degrading Desulfosarcina strains.</title>
        <authorList>
            <person name="Watanabe M."/>
            <person name="Kojima H."/>
            <person name="Fukui M."/>
        </authorList>
    </citation>
    <scope>NUCLEOTIDE SEQUENCE [LARGE SCALE GENOMIC DNA]</scope>
    <source>
        <strain evidence="3 4">28bB2T</strain>
    </source>
</reference>
<gene>
    <name evidence="3" type="ORF">DSCO28_67750</name>
</gene>
<evidence type="ECO:0000313" key="3">
    <source>
        <dbReference type="EMBL" id="BBO86209.1"/>
    </source>
</evidence>
<dbReference type="Proteomes" id="UP000425960">
    <property type="component" value="Chromosome"/>
</dbReference>
<dbReference type="CDD" id="cd00431">
    <property type="entry name" value="cysteine_hydrolases"/>
    <property type="match status" value="1"/>
</dbReference>
<keyword evidence="1" id="KW-0378">Hydrolase</keyword>
<organism evidence="3 4">
    <name type="scientific">Desulfosarcina ovata subsp. sediminis</name>
    <dbReference type="NCBI Taxonomy" id="885957"/>
    <lineage>
        <taxon>Bacteria</taxon>
        <taxon>Pseudomonadati</taxon>
        <taxon>Thermodesulfobacteriota</taxon>
        <taxon>Desulfobacteria</taxon>
        <taxon>Desulfobacterales</taxon>
        <taxon>Desulfosarcinaceae</taxon>
        <taxon>Desulfosarcina</taxon>
    </lineage>
</organism>
<dbReference type="PANTHER" id="PTHR43540:SF6">
    <property type="entry name" value="ISOCHORISMATASE-LIKE DOMAIN-CONTAINING PROTEIN"/>
    <property type="match status" value="1"/>
</dbReference>
<dbReference type="SUPFAM" id="SSF52499">
    <property type="entry name" value="Isochorismatase-like hydrolases"/>
    <property type="match status" value="1"/>
</dbReference>
<evidence type="ECO:0000259" key="2">
    <source>
        <dbReference type="Pfam" id="PF00857"/>
    </source>
</evidence>
<evidence type="ECO:0000256" key="1">
    <source>
        <dbReference type="ARBA" id="ARBA00022801"/>
    </source>
</evidence>
<dbReference type="InterPro" id="IPR036380">
    <property type="entry name" value="Isochorismatase-like_sf"/>
</dbReference>
<feature type="domain" description="Isochorismatase-like" evidence="2">
    <location>
        <begin position="11"/>
        <end position="172"/>
    </location>
</feature>
<dbReference type="GO" id="GO:0016787">
    <property type="term" value="F:hydrolase activity"/>
    <property type="evidence" value="ECO:0007669"/>
    <property type="project" value="UniProtKB-KW"/>
</dbReference>
<name>A0A5K8A0W5_9BACT</name>
<dbReference type="EMBL" id="AP021876">
    <property type="protein sequence ID" value="BBO86209.1"/>
    <property type="molecule type" value="Genomic_DNA"/>
</dbReference>